<dbReference type="PANTHER" id="PTHR31656">
    <property type="entry name" value="ROOT CAP DOMAIN-CONTAINING PROTEIN"/>
    <property type="match status" value="1"/>
</dbReference>
<dbReference type="InterPro" id="IPR009646">
    <property type="entry name" value="Root_cap"/>
</dbReference>
<protein>
    <submittedName>
        <fullName evidence="3">Uncharacterized protein</fullName>
    </submittedName>
</protein>
<evidence type="ECO:0000313" key="4">
    <source>
        <dbReference type="Proteomes" id="UP000825935"/>
    </source>
</evidence>
<proteinExistence type="predicted"/>
<feature type="chain" id="PRO_5035748740" evidence="2">
    <location>
        <begin position="28"/>
        <end position="400"/>
    </location>
</feature>
<feature type="signal peptide" evidence="2">
    <location>
        <begin position="1"/>
        <end position="27"/>
    </location>
</feature>
<feature type="region of interest" description="Disordered" evidence="1">
    <location>
        <begin position="38"/>
        <end position="146"/>
    </location>
</feature>
<dbReference type="OMA" id="QTYSAGF"/>
<comment type="caution">
    <text evidence="3">The sequence shown here is derived from an EMBL/GenBank/DDBJ whole genome shotgun (WGS) entry which is preliminary data.</text>
</comment>
<evidence type="ECO:0000256" key="2">
    <source>
        <dbReference type="SAM" id="SignalP"/>
    </source>
</evidence>
<dbReference type="EMBL" id="CM035415">
    <property type="protein sequence ID" value="KAH7427956.1"/>
    <property type="molecule type" value="Genomic_DNA"/>
</dbReference>
<evidence type="ECO:0000256" key="1">
    <source>
        <dbReference type="SAM" id="MobiDB-lite"/>
    </source>
</evidence>
<feature type="compositionally biased region" description="Low complexity" evidence="1">
    <location>
        <begin position="38"/>
        <end position="142"/>
    </location>
</feature>
<dbReference type="Proteomes" id="UP000825935">
    <property type="component" value="Chromosome 10"/>
</dbReference>
<reference evidence="3" key="1">
    <citation type="submission" date="2021-08" db="EMBL/GenBank/DDBJ databases">
        <title>WGS assembly of Ceratopteris richardii.</title>
        <authorList>
            <person name="Marchant D.B."/>
            <person name="Chen G."/>
            <person name="Jenkins J."/>
            <person name="Shu S."/>
            <person name="Leebens-Mack J."/>
            <person name="Grimwood J."/>
            <person name="Schmutz J."/>
            <person name="Soltis P."/>
            <person name="Soltis D."/>
            <person name="Chen Z.-H."/>
        </authorList>
    </citation>
    <scope>NUCLEOTIDE SEQUENCE</scope>
    <source>
        <strain evidence="3">Whitten #5841</strain>
        <tissue evidence="3">Leaf</tissue>
    </source>
</reference>
<name>A0A8T2U232_CERRI</name>
<organism evidence="3 4">
    <name type="scientific">Ceratopteris richardii</name>
    <name type="common">Triangle waterfern</name>
    <dbReference type="NCBI Taxonomy" id="49495"/>
    <lineage>
        <taxon>Eukaryota</taxon>
        <taxon>Viridiplantae</taxon>
        <taxon>Streptophyta</taxon>
        <taxon>Embryophyta</taxon>
        <taxon>Tracheophyta</taxon>
        <taxon>Polypodiopsida</taxon>
        <taxon>Polypodiidae</taxon>
        <taxon>Polypodiales</taxon>
        <taxon>Pteridineae</taxon>
        <taxon>Pteridaceae</taxon>
        <taxon>Parkerioideae</taxon>
        <taxon>Ceratopteris</taxon>
    </lineage>
</organism>
<dbReference type="OrthoDB" id="2012132at2759"/>
<accession>A0A8T2U232</accession>
<dbReference type="AlphaFoldDB" id="A0A8T2U232"/>
<gene>
    <name evidence="3" type="ORF">KP509_10G068800</name>
</gene>
<keyword evidence="4" id="KW-1185">Reference proteome</keyword>
<keyword evidence="2" id="KW-0732">Signal</keyword>
<dbReference type="Pfam" id="PF06830">
    <property type="entry name" value="Root_cap"/>
    <property type="match status" value="1"/>
</dbReference>
<evidence type="ECO:0000313" key="3">
    <source>
        <dbReference type="EMBL" id="KAH7427956.1"/>
    </source>
</evidence>
<sequence>MAAGGGGMLNTLSICVILLFGLVVAPAALVAQNGNSPGNSGNAPGNSNGSPGNSGNAPGNSNGSPGNSGNTPGNSNGSPGNSGNTPGNSNGSPGNSGNAPGSSNGSPGNSGNSNGNPGDSSSSPGNSGNSNGTPGTSGSPSGCNEPGAICQDPRFIGGDGRLFYFHGKADEDFCIVTDPAFHINGHFIGKRVEGRWRDFTWVQALGILYTTHTVRIGAKKVAIWDDTVDQLEIFYDGDAIYLDTEIGQSWESPLGDFKVTRTREVNSIFVQVANLLTISVNATYIDKEDSRIHSYGIDDTDCFAHLDIKCTFLNLSPSVDGVLGQTYKPTYRNPLKVGVPMPVMGGYSKFKSSSLFATDCSVNMFDPSVRSSFAEEPMLYATMPSMSCTGGDGNGFVCRR</sequence>